<protein>
    <recommendedName>
        <fullName evidence="3">AB hydrolase-1 domain-containing protein</fullName>
    </recommendedName>
</protein>
<dbReference type="SUPFAM" id="SSF53474">
    <property type="entry name" value="alpha/beta-Hydrolases"/>
    <property type="match status" value="1"/>
</dbReference>
<organism evidence="1 2">
    <name type="scientific">Enterococcus cecorum</name>
    <dbReference type="NCBI Taxonomy" id="44008"/>
    <lineage>
        <taxon>Bacteria</taxon>
        <taxon>Bacillati</taxon>
        <taxon>Bacillota</taxon>
        <taxon>Bacilli</taxon>
        <taxon>Lactobacillales</taxon>
        <taxon>Enterococcaceae</taxon>
        <taxon>Enterococcus</taxon>
    </lineage>
</organism>
<sequence>MSKSDLDVLFVSPLGWSRHIWDKICPFLEEKEVAFLDFLDHSYEQMNLEKIEEKLSYELCRLKPDGIVVAASFGVVVVGHYLSTHNHQCHQLILIDGFETLPTNDELNQFANQLPTNQYATLQDYYNSMLEENEQQDMKLLEILNHNLSFYQESYHTKLSNENMISYLRCYSNYSVKNTLAKIRQQVKQLIIYSSIALPIPHEKITPDNHLLMLTNPKILTNQIANL</sequence>
<dbReference type="AlphaFoldDB" id="A0A200I027"/>
<dbReference type="Proteomes" id="UP000196503">
    <property type="component" value="Unassembled WGS sequence"/>
</dbReference>
<accession>A0A200I027</accession>
<dbReference type="EMBL" id="NIBL01000001">
    <property type="protein sequence ID" value="OUZ18396.1"/>
    <property type="molecule type" value="Genomic_DNA"/>
</dbReference>
<proteinExistence type="predicted"/>
<reference evidence="1 2" key="1">
    <citation type="submission" date="2017-05" db="EMBL/GenBank/DDBJ databases">
        <title>The Genome Sequence of Enterococcus faecium 2D5_DIV0622.</title>
        <authorList>
            <consortium name="The Broad Institute Genomics Platform"/>
            <consortium name="The Broad Institute Genomic Center for Infectious Diseases"/>
            <person name="Earl A."/>
            <person name="Manson A."/>
            <person name="Schwartman J."/>
            <person name="Gilmore M."/>
            <person name="Abouelleil A."/>
            <person name="Cao P."/>
            <person name="Chapman S."/>
            <person name="Cusick C."/>
            <person name="Shea T."/>
            <person name="Young S."/>
            <person name="Neafsey D."/>
            <person name="Nusbaum C."/>
            <person name="Birren B."/>
        </authorList>
    </citation>
    <scope>NUCLEOTIDE SEQUENCE [LARGE SCALE GENOMIC DNA]</scope>
    <source>
        <strain evidence="1 2">2D5_DIV0622</strain>
    </source>
</reference>
<dbReference type="Gene3D" id="3.40.50.1820">
    <property type="entry name" value="alpha/beta hydrolase"/>
    <property type="match status" value="1"/>
</dbReference>
<gene>
    <name evidence="1" type="ORF">A5869_000036</name>
</gene>
<name>A0A200I027_9ENTE</name>
<comment type="caution">
    <text evidence="1">The sequence shown here is derived from an EMBL/GenBank/DDBJ whole genome shotgun (WGS) entry which is preliminary data.</text>
</comment>
<evidence type="ECO:0000313" key="1">
    <source>
        <dbReference type="EMBL" id="OUZ18396.1"/>
    </source>
</evidence>
<evidence type="ECO:0008006" key="3">
    <source>
        <dbReference type="Google" id="ProtNLM"/>
    </source>
</evidence>
<dbReference type="InterPro" id="IPR029058">
    <property type="entry name" value="AB_hydrolase_fold"/>
</dbReference>
<evidence type="ECO:0000313" key="2">
    <source>
        <dbReference type="Proteomes" id="UP000196503"/>
    </source>
</evidence>
<dbReference type="RefSeq" id="WP_256968553.1">
    <property type="nucleotide sequence ID" value="NZ_NIBL01000001.1"/>
</dbReference>